<evidence type="ECO:0000313" key="2">
    <source>
        <dbReference type="Proteomes" id="UP000032414"/>
    </source>
</evidence>
<protein>
    <submittedName>
        <fullName evidence="1">Uncharacterized protein</fullName>
    </submittedName>
</protein>
<dbReference type="KEGG" id="tmc:LMI_2980"/>
<sequence length="65" mass="7017">MAAHDWGKVSINAYAAIAPSPPAKFSSFAFIFSESYLREISFSACTSGFATHVEARSPPLCTFLL</sequence>
<dbReference type="EMBL" id="LN614830">
    <property type="protein sequence ID" value="CEG62212.1"/>
    <property type="molecule type" value="Genomic_DNA"/>
</dbReference>
<proteinExistence type="predicted"/>
<dbReference type="HOGENOM" id="CLU_2848353_0_0_6"/>
<accession>A0A098GJP8</accession>
<dbReference type="Proteomes" id="UP000032414">
    <property type="component" value="Chromosome I"/>
</dbReference>
<name>A0A098GJP8_LEGMI</name>
<dbReference type="AlphaFoldDB" id="A0A098GJP8"/>
<gene>
    <name evidence="1" type="ORF">LMI_2980</name>
</gene>
<organism evidence="1 2">
    <name type="scientific">Legionella micdadei</name>
    <name type="common">Tatlockia micdadei</name>
    <dbReference type="NCBI Taxonomy" id="451"/>
    <lineage>
        <taxon>Bacteria</taxon>
        <taxon>Pseudomonadati</taxon>
        <taxon>Pseudomonadota</taxon>
        <taxon>Gammaproteobacteria</taxon>
        <taxon>Legionellales</taxon>
        <taxon>Legionellaceae</taxon>
        <taxon>Legionella</taxon>
    </lineage>
</organism>
<reference evidence="2" key="1">
    <citation type="submission" date="2014-09" db="EMBL/GenBank/DDBJ databases">
        <authorList>
            <person name="Gomez-Valero L."/>
        </authorList>
    </citation>
    <scope>NUCLEOTIDE SEQUENCE [LARGE SCALE GENOMIC DNA]</scope>
    <source>
        <strain evidence="2">ATCC33218</strain>
    </source>
</reference>
<evidence type="ECO:0000313" key="1">
    <source>
        <dbReference type="EMBL" id="CEG62212.1"/>
    </source>
</evidence>